<organism evidence="2 3">
    <name type="scientific">Orbilia brochopaga</name>
    <dbReference type="NCBI Taxonomy" id="3140254"/>
    <lineage>
        <taxon>Eukaryota</taxon>
        <taxon>Fungi</taxon>
        <taxon>Dikarya</taxon>
        <taxon>Ascomycota</taxon>
        <taxon>Pezizomycotina</taxon>
        <taxon>Orbiliomycetes</taxon>
        <taxon>Orbiliales</taxon>
        <taxon>Orbiliaceae</taxon>
        <taxon>Orbilia</taxon>
    </lineage>
</organism>
<feature type="region of interest" description="Disordered" evidence="1">
    <location>
        <begin position="111"/>
        <end position="137"/>
    </location>
</feature>
<evidence type="ECO:0000313" key="2">
    <source>
        <dbReference type="EMBL" id="KAK6341341.1"/>
    </source>
</evidence>
<feature type="region of interest" description="Disordered" evidence="1">
    <location>
        <begin position="39"/>
        <end position="65"/>
    </location>
</feature>
<dbReference type="EMBL" id="JAVHNQ010000007">
    <property type="protein sequence ID" value="KAK6341341.1"/>
    <property type="molecule type" value="Genomic_DNA"/>
</dbReference>
<reference evidence="2 3" key="1">
    <citation type="submission" date="2019-10" db="EMBL/GenBank/DDBJ databases">
        <authorList>
            <person name="Palmer J.M."/>
        </authorList>
    </citation>
    <scope>NUCLEOTIDE SEQUENCE [LARGE SCALE GENOMIC DNA]</scope>
    <source>
        <strain evidence="2 3">TWF696</strain>
    </source>
</reference>
<dbReference type="Proteomes" id="UP001375240">
    <property type="component" value="Unassembled WGS sequence"/>
</dbReference>
<gene>
    <name evidence="2" type="ORF">TWF696_008419</name>
</gene>
<accession>A0AAV9UGT0</accession>
<comment type="caution">
    <text evidence="2">The sequence shown here is derived from an EMBL/GenBank/DDBJ whole genome shotgun (WGS) entry which is preliminary data.</text>
</comment>
<evidence type="ECO:0000313" key="3">
    <source>
        <dbReference type="Proteomes" id="UP001375240"/>
    </source>
</evidence>
<feature type="compositionally biased region" description="Basic residues" evidence="1">
    <location>
        <begin position="52"/>
        <end position="65"/>
    </location>
</feature>
<proteinExistence type="predicted"/>
<dbReference type="AlphaFoldDB" id="A0AAV9UGT0"/>
<evidence type="ECO:0000256" key="1">
    <source>
        <dbReference type="SAM" id="MobiDB-lite"/>
    </source>
</evidence>
<name>A0AAV9UGT0_9PEZI</name>
<sequence>MAHRSHHQTTTRRPAGTTTYVRAKPSFFDRLTGRQRVRTTAHATSRPVVKPKYNHRGGHRHRHGGRNAYAEPVYVTARAAPAPAHHYRRKPTLGDKISGIIMRIRGTLTGRPGLKAAGARRQHGTDGRGSRRSRHYY</sequence>
<protein>
    <submittedName>
        <fullName evidence="2">Uncharacterized protein</fullName>
    </submittedName>
</protein>
<keyword evidence="3" id="KW-1185">Reference proteome</keyword>